<comment type="function">
    <text evidence="8">Transfers the 4'-phosphopantetheine moiety from coenzyme A to a Ser of acyl-carrier-protein.</text>
</comment>
<dbReference type="GO" id="GO:0005737">
    <property type="term" value="C:cytoplasm"/>
    <property type="evidence" value="ECO:0007669"/>
    <property type="project" value="UniProtKB-SubCell"/>
</dbReference>
<dbReference type="Gene3D" id="3.90.470.20">
    <property type="entry name" value="4'-phosphopantetheinyl transferase domain"/>
    <property type="match status" value="1"/>
</dbReference>
<dbReference type="Pfam" id="PF01648">
    <property type="entry name" value="ACPS"/>
    <property type="match status" value="1"/>
</dbReference>
<organism evidence="10 13">
    <name type="scientific">Allofranklinella schreckenbergeri</name>
    <dbReference type="NCBI Taxonomy" id="1076744"/>
    <lineage>
        <taxon>Bacteria</taxon>
        <taxon>Pseudomonadati</taxon>
        <taxon>Pseudomonadota</taxon>
        <taxon>Betaproteobacteria</taxon>
        <taxon>Burkholderiales</taxon>
        <taxon>Comamonadaceae</taxon>
        <taxon>Allofranklinella</taxon>
    </lineage>
</organism>
<sequence length="140" mass="15713">MIYGIGTDICDIRRIAQALERHGERFAQKILSDAELATWQSRAARNAARGHSFIATRFAAKEAFSKAIGLGLHAPMNWRDCEVAHHPSGQPRIHTHGALHDWCQARRLRFHLTLTDENDYAVAFCIAETDAAPDHQNNQS</sequence>
<accession>A0A3M6QGB0</accession>
<evidence type="ECO:0000256" key="2">
    <source>
        <dbReference type="ARBA" id="ARBA00022679"/>
    </source>
</evidence>
<feature type="domain" description="4'-phosphopantetheinyl transferase" evidence="9">
    <location>
        <begin position="4"/>
        <end position="125"/>
    </location>
</feature>
<dbReference type="InterPro" id="IPR037143">
    <property type="entry name" value="4-PPantetheinyl_Trfase_dom_sf"/>
</dbReference>
<name>A0A3M6Q8N1_9BURK</name>
<keyword evidence="1 8" id="KW-0444">Lipid biosynthesis</keyword>
<dbReference type="InterPro" id="IPR002582">
    <property type="entry name" value="ACPS"/>
</dbReference>
<evidence type="ECO:0000313" key="11">
    <source>
        <dbReference type="EMBL" id="RMX02126.1"/>
    </source>
</evidence>
<dbReference type="HAMAP" id="MF_00101">
    <property type="entry name" value="AcpS"/>
    <property type="match status" value="1"/>
</dbReference>
<dbReference type="InterPro" id="IPR004568">
    <property type="entry name" value="Ppantetheine-prot_Trfase_dom"/>
</dbReference>
<accession>A0A3M6Q8N1</accession>
<gene>
    <name evidence="8" type="primary">acpS</name>
    <name evidence="11" type="ORF">EBQ25_02595</name>
    <name evidence="10" type="ORF">EBQ26_04020</name>
</gene>
<dbReference type="Proteomes" id="UP000267521">
    <property type="component" value="Unassembled WGS sequence"/>
</dbReference>
<dbReference type="EMBL" id="RDQL01000002">
    <property type="protein sequence ID" value="RMX02126.1"/>
    <property type="molecule type" value="Genomic_DNA"/>
</dbReference>
<protein>
    <recommendedName>
        <fullName evidence="8">Holo-[acyl-carrier-protein] synthase</fullName>
        <shortName evidence="8">Holo-ACP synthase</shortName>
        <ecNumber evidence="8">2.7.8.7</ecNumber>
    </recommendedName>
    <alternativeName>
        <fullName evidence="8">4'-phosphopantetheinyl transferase AcpS</fullName>
    </alternativeName>
</protein>
<dbReference type="Proteomes" id="UP000267035">
    <property type="component" value="Unassembled WGS sequence"/>
</dbReference>
<keyword evidence="3 8" id="KW-0479">Metal-binding</keyword>
<keyword evidence="5 8" id="KW-0460">Magnesium</keyword>
<comment type="subcellular location">
    <subcellularLocation>
        <location evidence="8">Cytoplasm</location>
    </subcellularLocation>
</comment>
<proteinExistence type="inferred from homology"/>
<evidence type="ECO:0000313" key="12">
    <source>
        <dbReference type="Proteomes" id="UP000267035"/>
    </source>
</evidence>
<comment type="caution">
    <text evidence="10">The sequence shown here is derived from an EMBL/GenBank/DDBJ whole genome shotgun (WGS) entry which is preliminary data.</text>
</comment>
<dbReference type="RefSeq" id="WP_122237746.1">
    <property type="nucleotide sequence ID" value="NZ_RDQL01000002.1"/>
</dbReference>
<keyword evidence="6 8" id="KW-0443">Lipid metabolism</keyword>
<evidence type="ECO:0000256" key="1">
    <source>
        <dbReference type="ARBA" id="ARBA00022516"/>
    </source>
</evidence>
<dbReference type="NCBIfam" id="TIGR00516">
    <property type="entry name" value="acpS"/>
    <property type="match status" value="1"/>
</dbReference>
<comment type="cofactor">
    <cofactor evidence="8">
        <name>Mg(2+)</name>
        <dbReference type="ChEBI" id="CHEBI:18420"/>
    </cofactor>
</comment>
<keyword evidence="2 8" id="KW-0808">Transferase</keyword>
<comment type="catalytic activity">
    <reaction evidence="8">
        <text>apo-[ACP] + CoA = holo-[ACP] + adenosine 3',5'-bisphosphate + H(+)</text>
        <dbReference type="Rhea" id="RHEA:12068"/>
        <dbReference type="Rhea" id="RHEA-COMP:9685"/>
        <dbReference type="Rhea" id="RHEA-COMP:9690"/>
        <dbReference type="ChEBI" id="CHEBI:15378"/>
        <dbReference type="ChEBI" id="CHEBI:29999"/>
        <dbReference type="ChEBI" id="CHEBI:57287"/>
        <dbReference type="ChEBI" id="CHEBI:58343"/>
        <dbReference type="ChEBI" id="CHEBI:64479"/>
        <dbReference type="EC" id="2.7.8.7"/>
    </reaction>
</comment>
<reference evidence="12 13" key="1">
    <citation type="submission" date="2018-10" db="EMBL/GenBank/DDBJ databases">
        <title>Comamonadaceae CDC group NO-1 genome sequencing and assembly.</title>
        <authorList>
            <person name="Bernier A.-M."/>
            <person name="Bernard K."/>
        </authorList>
    </citation>
    <scope>NUCLEOTIDE SEQUENCE [LARGE SCALE GENOMIC DNA]</scope>
    <source>
        <strain evidence="11 12">NML161473</strain>
        <strain evidence="10 13">NML970147</strain>
    </source>
</reference>
<dbReference type="EC" id="2.7.8.7" evidence="8"/>
<dbReference type="GO" id="GO:0008897">
    <property type="term" value="F:holo-[acyl-carrier-protein] synthase activity"/>
    <property type="evidence" value="ECO:0007669"/>
    <property type="project" value="UniProtKB-UniRule"/>
</dbReference>
<evidence type="ECO:0000259" key="9">
    <source>
        <dbReference type="Pfam" id="PF01648"/>
    </source>
</evidence>
<evidence type="ECO:0000256" key="3">
    <source>
        <dbReference type="ARBA" id="ARBA00022723"/>
    </source>
</evidence>
<evidence type="ECO:0000256" key="8">
    <source>
        <dbReference type="HAMAP-Rule" id="MF_00101"/>
    </source>
</evidence>
<dbReference type="GO" id="GO:0006633">
    <property type="term" value="P:fatty acid biosynthetic process"/>
    <property type="evidence" value="ECO:0007669"/>
    <property type="project" value="UniProtKB-UniRule"/>
</dbReference>
<keyword evidence="7 8" id="KW-0275">Fatty acid biosynthesis</keyword>
<keyword evidence="12" id="KW-1185">Reference proteome</keyword>
<comment type="similarity">
    <text evidence="8">Belongs to the P-Pant transferase superfamily. AcpS family.</text>
</comment>
<dbReference type="InterPro" id="IPR008278">
    <property type="entry name" value="4-PPantetheinyl_Trfase_dom"/>
</dbReference>
<evidence type="ECO:0000313" key="10">
    <source>
        <dbReference type="EMBL" id="RMW99533.1"/>
    </source>
</evidence>
<evidence type="ECO:0000256" key="6">
    <source>
        <dbReference type="ARBA" id="ARBA00023098"/>
    </source>
</evidence>
<evidence type="ECO:0000313" key="13">
    <source>
        <dbReference type="Proteomes" id="UP000267521"/>
    </source>
</evidence>
<evidence type="ECO:0000256" key="4">
    <source>
        <dbReference type="ARBA" id="ARBA00022832"/>
    </source>
</evidence>
<dbReference type="SUPFAM" id="SSF56214">
    <property type="entry name" value="4'-phosphopantetheinyl transferase"/>
    <property type="match status" value="1"/>
</dbReference>
<feature type="binding site" evidence="8">
    <location>
        <position position="62"/>
    </location>
    <ligand>
        <name>Mg(2+)</name>
        <dbReference type="ChEBI" id="CHEBI:18420"/>
    </ligand>
</feature>
<evidence type="ECO:0000256" key="7">
    <source>
        <dbReference type="ARBA" id="ARBA00023160"/>
    </source>
</evidence>
<evidence type="ECO:0000256" key="5">
    <source>
        <dbReference type="ARBA" id="ARBA00022842"/>
    </source>
</evidence>
<dbReference type="AlphaFoldDB" id="A0A3M6Q8N1"/>
<keyword evidence="4 8" id="KW-0276">Fatty acid metabolism</keyword>
<dbReference type="GO" id="GO:0000287">
    <property type="term" value="F:magnesium ion binding"/>
    <property type="evidence" value="ECO:0007669"/>
    <property type="project" value="UniProtKB-UniRule"/>
</dbReference>
<feature type="binding site" evidence="8">
    <location>
        <position position="8"/>
    </location>
    <ligand>
        <name>Mg(2+)</name>
        <dbReference type="ChEBI" id="CHEBI:18420"/>
    </ligand>
</feature>
<dbReference type="NCBIfam" id="TIGR00556">
    <property type="entry name" value="pantethn_trn"/>
    <property type="match status" value="1"/>
</dbReference>
<dbReference type="EMBL" id="RDQM01000004">
    <property type="protein sequence ID" value="RMW99533.1"/>
    <property type="molecule type" value="Genomic_DNA"/>
</dbReference>
<keyword evidence="8" id="KW-0963">Cytoplasm</keyword>